<evidence type="ECO:0000313" key="3">
    <source>
        <dbReference type="Proteomes" id="UP001407405"/>
    </source>
</evidence>
<dbReference type="EMBL" id="JBCITM010000003">
    <property type="protein sequence ID" value="MEN1759822.1"/>
    <property type="molecule type" value="Genomic_DNA"/>
</dbReference>
<accession>A0ABU9VRN1</accession>
<keyword evidence="3" id="KW-1185">Reference proteome</keyword>
<dbReference type="InterPro" id="IPR016039">
    <property type="entry name" value="Thiolase-like"/>
</dbReference>
<reference evidence="2 3" key="1">
    <citation type="submission" date="2024-04" db="EMBL/GenBank/DDBJ databases">
        <title>Genome sequencing and metabolic network reconstruction of aminoacids and betaine degradation by Anoxynatronum sibiricum.</title>
        <authorList>
            <person name="Detkova E.N."/>
            <person name="Boltjanskaja Y.V."/>
            <person name="Mardanov A.V."/>
            <person name="Kevbrin V."/>
        </authorList>
    </citation>
    <scope>NUCLEOTIDE SEQUENCE [LARGE SCALE GENOMIC DNA]</scope>
    <source>
        <strain evidence="2 3">Z-7981</strain>
    </source>
</reference>
<gene>
    <name evidence="2" type="primary">grdC</name>
    <name evidence="2" type="ORF">AAIG11_04995</name>
</gene>
<dbReference type="Proteomes" id="UP001407405">
    <property type="component" value="Unassembled WGS sequence"/>
</dbReference>
<evidence type="ECO:0000313" key="2">
    <source>
        <dbReference type="EMBL" id="MEN1759822.1"/>
    </source>
</evidence>
<dbReference type="InterPro" id="IPR045984">
    <property type="entry name" value="DUF5940"/>
</dbReference>
<sequence>MFFPVIKAEGYTLAHAAGLMARFSAVAREAVHINPTAEFMKKLPDSLRTFDEVVAYPPNQVYIGEMNPEQLRRLGTPWYDHPLSGSDRYGAFGEIMPQEEFIGLVKTADVFDLIRLEKSFTSMLKKQLSKHPLFNEARIARLKEGEELESLRYLIEEQQATPLELEGKIVGCVKRGHEFDPNLSPLVIMENLATKASAVLTCLNLLDRNGIDPLDIDYVIECSENAAGDMTQRGGGNFAKAIAEAIGAGNATGSDTRAFCAAPAHAIVEAAALVQSKIYKNVLVTAGGTLAKLGMNAREHMAKDVPVLEDMVAGFAVLISENDGINPIIRTDLIGRHTVSTGSSPQAVITSLVTMPLDKAGYKIRDIDRYSVEMQNPDITRPAGAGDVPEANYKMIAALGVKREEIEQREVATFGEQHGFPGWAPTQGHIPSGIPYIGHARQAFLNNELHRAMIVGKGSLFLARLTNQFDGISFILEKNPGEVQQENGKMISEDEVKMMIASLMRDFASKLLDDQES</sequence>
<dbReference type="Gene3D" id="3.40.47.10">
    <property type="match status" value="1"/>
</dbReference>
<feature type="domain" description="DUF5940" evidence="1">
    <location>
        <begin position="347"/>
        <end position="513"/>
    </location>
</feature>
<dbReference type="SUPFAM" id="SSF53901">
    <property type="entry name" value="Thiolase-like"/>
    <property type="match status" value="1"/>
</dbReference>
<keyword evidence="2" id="KW-0560">Oxidoreductase</keyword>
<organism evidence="2 3">
    <name type="scientific">Anoxynatronum sibiricum</name>
    <dbReference type="NCBI Taxonomy" id="210623"/>
    <lineage>
        <taxon>Bacteria</taxon>
        <taxon>Bacillati</taxon>
        <taxon>Bacillota</taxon>
        <taxon>Clostridia</taxon>
        <taxon>Eubacteriales</taxon>
        <taxon>Clostridiaceae</taxon>
        <taxon>Anoxynatronum</taxon>
    </lineage>
</organism>
<dbReference type="EC" id="1.21.4.-" evidence="2"/>
<dbReference type="NCBIfam" id="NF040746">
    <property type="entry name" value="reduct_C_beta"/>
    <property type="match status" value="1"/>
</dbReference>
<dbReference type="Pfam" id="PF19364">
    <property type="entry name" value="DUF5940"/>
    <property type="match status" value="1"/>
</dbReference>
<comment type="caution">
    <text evidence="2">The sequence shown here is derived from an EMBL/GenBank/DDBJ whole genome shotgun (WGS) entry which is preliminary data.</text>
</comment>
<evidence type="ECO:0000259" key="1">
    <source>
        <dbReference type="Pfam" id="PF19364"/>
    </source>
</evidence>
<dbReference type="GO" id="GO:0016491">
    <property type="term" value="F:oxidoreductase activity"/>
    <property type="evidence" value="ECO:0007669"/>
    <property type="project" value="UniProtKB-KW"/>
</dbReference>
<name>A0ABU9VRN1_9CLOT</name>
<dbReference type="RefSeq" id="WP_343185149.1">
    <property type="nucleotide sequence ID" value="NZ_JBCITM010000003.1"/>
</dbReference>
<protein>
    <submittedName>
        <fullName evidence="2">Glycine/sarcosine/betaine reductase complex component C subunit beta</fullName>
        <ecNumber evidence="2">1.21.4.-</ecNumber>
    </submittedName>
</protein>
<proteinExistence type="predicted"/>